<dbReference type="GO" id="GO:0008270">
    <property type="term" value="F:zinc ion binding"/>
    <property type="evidence" value="ECO:0007669"/>
    <property type="project" value="UniProtKB-KW"/>
</dbReference>
<keyword evidence="5" id="KW-0539">Nucleus</keyword>
<evidence type="ECO:0000313" key="6">
    <source>
        <dbReference type="EMBL" id="GES73510.1"/>
    </source>
</evidence>
<dbReference type="Proteomes" id="UP000615446">
    <property type="component" value="Unassembled WGS sequence"/>
</dbReference>
<comment type="caution">
    <text evidence="6">The sequence shown here is derived from an EMBL/GenBank/DDBJ whole genome shotgun (WGS) entry which is preliminary data.</text>
</comment>
<evidence type="ECO:0000256" key="2">
    <source>
        <dbReference type="ARBA" id="ARBA00022723"/>
    </source>
</evidence>
<organism evidence="6 7">
    <name type="scientific">Rhizophagus clarus</name>
    <dbReference type="NCBI Taxonomy" id="94130"/>
    <lineage>
        <taxon>Eukaryota</taxon>
        <taxon>Fungi</taxon>
        <taxon>Fungi incertae sedis</taxon>
        <taxon>Mucoromycota</taxon>
        <taxon>Glomeromycotina</taxon>
        <taxon>Glomeromycetes</taxon>
        <taxon>Glomerales</taxon>
        <taxon>Glomeraceae</taxon>
        <taxon>Rhizophagus</taxon>
    </lineage>
</organism>
<dbReference type="InterPro" id="IPR052035">
    <property type="entry name" value="ZnF_BED_domain_contain"/>
</dbReference>
<protein>
    <submittedName>
        <fullName evidence="6">Zinc finger BED domain-containing protein RICESLEEPER 1-like</fullName>
    </submittedName>
</protein>
<evidence type="ECO:0000256" key="1">
    <source>
        <dbReference type="ARBA" id="ARBA00004123"/>
    </source>
</evidence>
<keyword evidence="3" id="KW-0863">Zinc-finger</keyword>
<comment type="subcellular location">
    <subcellularLocation>
        <location evidence="1">Nucleus</location>
    </subcellularLocation>
</comment>
<proteinExistence type="predicted"/>
<evidence type="ECO:0000256" key="4">
    <source>
        <dbReference type="ARBA" id="ARBA00022833"/>
    </source>
</evidence>
<sequence>MDSESLPNNVIPQDIMLQINEPEDNLQTKKHKVNQITEALNKLEIHNHWYAFTQESFCNDLVHWIIVDDQPFTVVQNTFFQKMIKRLNSNAIIPSSDTIHNDIIKIFNDEKEFLKNKL</sequence>
<dbReference type="PANTHER" id="PTHR46481:SF10">
    <property type="entry name" value="ZINC FINGER BED DOMAIN-CONTAINING PROTEIN 39"/>
    <property type="match status" value="1"/>
</dbReference>
<reference evidence="6" key="1">
    <citation type="submission" date="2019-10" db="EMBL/GenBank/DDBJ databases">
        <title>Conservation and host-specific expression of non-tandemly repeated heterogenous ribosome RNA gene in arbuscular mycorrhizal fungi.</title>
        <authorList>
            <person name="Maeda T."/>
            <person name="Kobayashi Y."/>
            <person name="Nakagawa T."/>
            <person name="Ezawa T."/>
            <person name="Yamaguchi K."/>
            <person name="Bino T."/>
            <person name="Nishimoto Y."/>
            <person name="Shigenobu S."/>
            <person name="Kawaguchi M."/>
        </authorList>
    </citation>
    <scope>NUCLEOTIDE SEQUENCE</scope>
    <source>
        <strain evidence="6">HR1</strain>
    </source>
</reference>
<dbReference type="PANTHER" id="PTHR46481">
    <property type="entry name" value="ZINC FINGER BED DOMAIN-CONTAINING PROTEIN 4"/>
    <property type="match status" value="1"/>
</dbReference>
<keyword evidence="4" id="KW-0862">Zinc</keyword>
<accession>A0A8H3KSV9</accession>
<evidence type="ECO:0000313" key="7">
    <source>
        <dbReference type="Proteomes" id="UP000615446"/>
    </source>
</evidence>
<evidence type="ECO:0000256" key="5">
    <source>
        <dbReference type="ARBA" id="ARBA00023242"/>
    </source>
</evidence>
<evidence type="ECO:0000256" key="3">
    <source>
        <dbReference type="ARBA" id="ARBA00022771"/>
    </source>
</evidence>
<dbReference type="EMBL" id="BLAL01000006">
    <property type="protein sequence ID" value="GES73510.1"/>
    <property type="molecule type" value="Genomic_DNA"/>
</dbReference>
<dbReference type="GO" id="GO:0005634">
    <property type="term" value="C:nucleus"/>
    <property type="evidence" value="ECO:0007669"/>
    <property type="project" value="UniProtKB-SubCell"/>
</dbReference>
<dbReference type="SUPFAM" id="SSF140996">
    <property type="entry name" value="Hermes dimerisation domain"/>
    <property type="match status" value="1"/>
</dbReference>
<dbReference type="AlphaFoldDB" id="A0A8H3KSV9"/>
<keyword evidence="2" id="KW-0479">Metal-binding</keyword>
<name>A0A8H3KSV9_9GLOM</name>
<gene>
    <name evidence="6" type="ORF">RCL2_000104000</name>
</gene>
<dbReference type="OrthoDB" id="2447477at2759"/>